<organism evidence="1 2">
    <name type="scientific">Necator americanus</name>
    <name type="common">Human hookworm</name>
    <dbReference type="NCBI Taxonomy" id="51031"/>
    <lineage>
        <taxon>Eukaryota</taxon>
        <taxon>Metazoa</taxon>
        <taxon>Ecdysozoa</taxon>
        <taxon>Nematoda</taxon>
        <taxon>Chromadorea</taxon>
        <taxon>Rhabditida</taxon>
        <taxon>Rhabditina</taxon>
        <taxon>Rhabditomorpha</taxon>
        <taxon>Strongyloidea</taxon>
        <taxon>Ancylostomatidae</taxon>
        <taxon>Bunostominae</taxon>
        <taxon>Necator</taxon>
    </lineage>
</organism>
<dbReference type="PANTHER" id="PTHR19446">
    <property type="entry name" value="REVERSE TRANSCRIPTASES"/>
    <property type="match status" value="1"/>
</dbReference>
<protein>
    <recommendedName>
        <fullName evidence="3">Reverse transcriptase domain-containing protein</fullName>
    </recommendedName>
</protein>
<dbReference type="Proteomes" id="UP001303046">
    <property type="component" value="Unassembled WGS sequence"/>
</dbReference>
<accession>A0ABR1CE53</accession>
<evidence type="ECO:0000313" key="2">
    <source>
        <dbReference type="Proteomes" id="UP001303046"/>
    </source>
</evidence>
<keyword evidence="2" id="KW-1185">Reference proteome</keyword>
<reference evidence="1 2" key="1">
    <citation type="submission" date="2023-08" db="EMBL/GenBank/DDBJ databases">
        <title>A Necator americanus chromosomal reference genome.</title>
        <authorList>
            <person name="Ilik V."/>
            <person name="Petrzelkova K.J."/>
            <person name="Pardy F."/>
            <person name="Fuh T."/>
            <person name="Niatou-Singa F.S."/>
            <person name="Gouil Q."/>
            <person name="Baker L."/>
            <person name="Ritchie M.E."/>
            <person name="Jex A.R."/>
            <person name="Gazzola D."/>
            <person name="Li H."/>
            <person name="Toshio Fujiwara R."/>
            <person name="Zhan B."/>
            <person name="Aroian R.V."/>
            <person name="Pafco B."/>
            <person name="Schwarz E.M."/>
        </authorList>
    </citation>
    <scope>NUCLEOTIDE SEQUENCE [LARGE SCALE GENOMIC DNA]</scope>
    <source>
        <strain evidence="1 2">Aroian</strain>
        <tissue evidence="1">Whole animal</tissue>
    </source>
</reference>
<gene>
    <name evidence="1" type="primary">Necator_chrII.g7227</name>
    <name evidence="1" type="ORF">RB195_019434</name>
</gene>
<name>A0ABR1CE53_NECAM</name>
<dbReference type="EMBL" id="JAVFWL010000002">
    <property type="protein sequence ID" value="KAK6736729.1"/>
    <property type="molecule type" value="Genomic_DNA"/>
</dbReference>
<evidence type="ECO:0000313" key="1">
    <source>
        <dbReference type="EMBL" id="KAK6736729.1"/>
    </source>
</evidence>
<comment type="caution">
    <text evidence="1">The sequence shown here is derived from an EMBL/GenBank/DDBJ whole genome shotgun (WGS) entry which is preliminary data.</text>
</comment>
<evidence type="ECO:0008006" key="3">
    <source>
        <dbReference type="Google" id="ProtNLM"/>
    </source>
</evidence>
<sequence>MKRCSPVLNTAKGVAVGVATLPIWRDHIKTLLNWDTPSAPELEHVHRPTYALGEELPTEPEVLVCIQKMKNGRSGGDDGISVEMLKHHPPSGIREMTKIIRSIWADERMPDSWRHAIIIPLHKKLSVTDPRDRLIKHREETTRDEQAGFRSGRSTIDQAFIVRRVIEVMAAVLEATAISVSGL</sequence>
<proteinExistence type="predicted"/>